<keyword evidence="2" id="KW-1185">Reference proteome</keyword>
<reference evidence="1" key="1">
    <citation type="journal article" date="2023" name="G3 (Bethesda)">
        <title>Whole genome assemblies of Zophobas morio and Tenebrio molitor.</title>
        <authorList>
            <person name="Kaur S."/>
            <person name="Stinson S.A."/>
            <person name="diCenzo G.C."/>
        </authorList>
    </citation>
    <scope>NUCLEOTIDE SEQUENCE</scope>
    <source>
        <strain evidence="1">QUZm001</strain>
    </source>
</reference>
<evidence type="ECO:0000313" key="1">
    <source>
        <dbReference type="EMBL" id="KAJ3651575.1"/>
    </source>
</evidence>
<sequence>MHIFQREKPKELQKESNEETTLHLFKSLPHYHRTILFRETNPEITTTESDQVAVNYYFSSLPHYQTNQKFKEPTLFVSKIENEENLFRNIPRIDVRSFQTPIPKRRKLVRVIKRKKIEDASEIPEIEFGRRIQPKITINSVADLPLENTLQAQTVFNSYGDLVLSQSS</sequence>
<name>A0AA38MCC4_9CUCU</name>
<organism evidence="1 2">
    <name type="scientific">Zophobas morio</name>
    <dbReference type="NCBI Taxonomy" id="2755281"/>
    <lineage>
        <taxon>Eukaryota</taxon>
        <taxon>Metazoa</taxon>
        <taxon>Ecdysozoa</taxon>
        <taxon>Arthropoda</taxon>
        <taxon>Hexapoda</taxon>
        <taxon>Insecta</taxon>
        <taxon>Pterygota</taxon>
        <taxon>Neoptera</taxon>
        <taxon>Endopterygota</taxon>
        <taxon>Coleoptera</taxon>
        <taxon>Polyphaga</taxon>
        <taxon>Cucujiformia</taxon>
        <taxon>Tenebrionidae</taxon>
        <taxon>Zophobas</taxon>
    </lineage>
</organism>
<proteinExistence type="predicted"/>
<gene>
    <name evidence="1" type="ORF">Zmor_017605</name>
</gene>
<accession>A0AA38MCC4</accession>
<evidence type="ECO:0000313" key="2">
    <source>
        <dbReference type="Proteomes" id="UP001168821"/>
    </source>
</evidence>
<dbReference type="Proteomes" id="UP001168821">
    <property type="component" value="Unassembled WGS sequence"/>
</dbReference>
<comment type="caution">
    <text evidence="1">The sequence shown here is derived from an EMBL/GenBank/DDBJ whole genome shotgun (WGS) entry which is preliminary data.</text>
</comment>
<dbReference type="AlphaFoldDB" id="A0AA38MCC4"/>
<protein>
    <submittedName>
        <fullName evidence="1">Uncharacterized protein</fullName>
    </submittedName>
</protein>
<dbReference type="EMBL" id="JALNTZ010000005">
    <property type="protein sequence ID" value="KAJ3651575.1"/>
    <property type="molecule type" value="Genomic_DNA"/>
</dbReference>